<proteinExistence type="predicted"/>
<name>A0A743SN49_SALER</name>
<dbReference type="InterPro" id="IPR024684">
    <property type="entry name" value="Tscrpt_act_PerC/SfV_Orf40"/>
</dbReference>
<feature type="region of interest" description="Disordered" evidence="1">
    <location>
        <begin position="58"/>
        <end position="88"/>
    </location>
</feature>
<evidence type="ECO:0000256" key="1">
    <source>
        <dbReference type="SAM" id="MobiDB-lite"/>
    </source>
</evidence>
<comment type="caution">
    <text evidence="2">The sequence shown here is derived from an EMBL/GenBank/DDBJ whole genome shotgun (WGS) entry which is preliminary data.</text>
</comment>
<dbReference type="AlphaFoldDB" id="A0A743SN49"/>
<sequence length="161" mass="17836">MSLLATVQAFIELNPGLTTREIASALPEYERFDVQRAASHLCLRGRVTRQKEKGPARYFASKSEAVTAKPAQKRASATSRRKGSGDPQVIADLVSRAEELESKGSFNRAATVWLEAFDESQLTGEREAFLHQRQKCLESGKKPVRPGEQIYLAGRFVGNVE</sequence>
<dbReference type="Pfam" id="PF06069">
    <property type="entry name" value="PerC"/>
    <property type="match status" value="1"/>
</dbReference>
<dbReference type="EMBL" id="DAAUQX010000100">
    <property type="protein sequence ID" value="HAF2131131.1"/>
    <property type="molecule type" value="Genomic_DNA"/>
</dbReference>
<protein>
    <submittedName>
        <fullName evidence="2">PerC family transcriptional regulator</fullName>
    </submittedName>
</protein>
<accession>A0A743SN49</accession>
<reference evidence="2" key="2">
    <citation type="submission" date="2020-02" db="EMBL/GenBank/DDBJ databases">
        <authorList>
            <consortium name="NCBI Pathogen Detection Project"/>
        </authorList>
    </citation>
    <scope>NUCLEOTIDE SEQUENCE</scope>
    <source>
        <strain evidence="2">MA.CK_00/00001968</strain>
    </source>
</reference>
<evidence type="ECO:0000313" key="2">
    <source>
        <dbReference type="EMBL" id="HAF2131131.1"/>
    </source>
</evidence>
<gene>
    <name evidence="2" type="ORF">G9F27_005483</name>
</gene>
<reference evidence="2" key="1">
    <citation type="journal article" date="2018" name="Genome Biol.">
        <title>SKESA: strategic k-mer extension for scrupulous assemblies.</title>
        <authorList>
            <person name="Souvorov A."/>
            <person name="Agarwala R."/>
            <person name="Lipman D.J."/>
        </authorList>
    </citation>
    <scope>NUCLEOTIDE SEQUENCE</scope>
    <source>
        <strain evidence="2">MA.CK_00/00001968</strain>
    </source>
</reference>
<organism evidence="2">
    <name type="scientific">Salmonella enterica</name>
    <name type="common">Salmonella choleraesuis</name>
    <dbReference type="NCBI Taxonomy" id="28901"/>
    <lineage>
        <taxon>Bacteria</taxon>
        <taxon>Pseudomonadati</taxon>
        <taxon>Pseudomonadota</taxon>
        <taxon>Gammaproteobacteria</taxon>
        <taxon>Enterobacterales</taxon>
        <taxon>Enterobacteriaceae</taxon>
        <taxon>Salmonella</taxon>
    </lineage>
</organism>